<keyword evidence="3 7" id="KW-0689">Ribosomal protein</keyword>
<dbReference type="InterPro" id="IPR036919">
    <property type="entry name" value="Ribo_uL30_ferredoxin-like_sf"/>
</dbReference>
<dbReference type="InterPro" id="IPR005996">
    <property type="entry name" value="Ribosomal_uL30_bac-type"/>
</dbReference>
<dbReference type="PANTHER" id="PTHR15892:SF2">
    <property type="entry name" value="LARGE RIBOSOMAL SUBUNIT PROTEIN UL30M"/>
    <property type="match status" value="1"/>
</dbReference>
<dbReference type="GO" id="GO:0006412">
    <property type="term" value="P:translation"/>
    <property type="evidence" value="ECO:0007669"/>
    <property type="project" value="InterPro"/>
</dbReference>
<accession>A0A0H4T6Y3</accession>
<dbReference type="PANTHER" id="PTHR15892">
    <property type="entry name" value="MITOCHONDRIAL RIBOSOMAL PROTEIN L30"/>
    <property type="match status" value="1"/>
</dbReference>
<dbReference type="PIRSF" id="PIRSF002211">
    <property type="entry name" value="Ribosomal_L30_bac-type"/>
    <property type="match status" value="1"/>
</dbReference>
<evidence type="ECO:0000256" key="1">
    <source>
        <dbReference type="ARBA" id="ARBA00007594"/>
    </source>
</evidence>
<dbReference type="EMBL" id="KT007015">
    <property type="protein sequence ID" value="AKQ03526.1"/>
    <property type="molecule type" value="Genomic_DNA"/>
</dbReference>
<comment type="subunit">
    <text evidence="2">Part of the 50S ribosomal subunit.</text>
</comment>
<evidence type="ECO:0000313" key="7">
    <source>
        <dbReference type="EMBL" id="AKQ03526.1"/>
    </source>
</evidence>
<dbReference type="Pfam" id="PF00327">
    <property type="entry name" value="Ribosomal_L30"/>
    <property type="match status" value="1"/>
</dbReference>
<organism evidence="7">
    <name type="scientific">uncultured Ignavibacteria bacterium Rifle_16ft_4_minimus_38087</name>
    <dbReference type="NCBI Taxonomy" id="1665104"/>
    <lineage>
        <taxon>Bacteria</taxon>
        <taxon>Pseudomonadati</taxon>
        <taxon>Ignavibacteriota</taxon>
        <taxon>Ignavibacteria</taxon>
        <taxon>environmental samples</taxon>
    </lineage>
</organism>
<dbReference type="CDD" id="cd01658">
    <property type="entry name" value="Ribosomal_L30"/>
    <property type="match status" value="1"/>
</dbReference>
<evidence type="ECO:0000256" key="2">
    <source>
        <dbReference type="ARBA" id="ARBA00011838"/>
    </source>
</evidence>
<dbReference type="Gene3D" id="3.30.1390.20">
    <property type="entry name" value="Ribosomal protein L30, ferredoxin-like fold domain"/>
    <property type="match status" value="1"/>
</dbReference>
<dbReference type="AlphaFoldDB" id="A0A0H4T6Y3"/>
<dbReference type="GO" id="GO:0003735">
    <property type="term" value="F:structural constituent of ribosome"/>
    <property type="evidence" value="ECO:0007669"/>
    <property type="project" value="InterPro"/>
</dbReference>
<dbReference type="GO" id="GO:0022625">
    <property type="term" value="C:cytosolic large ribosomal subunit"/>
    <property type="evidence" value="ECO:0007669"/>
    <property type="project" value="TreeGrafter"/>
</dbReference>
<evidence type="ECO:0000259" key="6">
    <source>
        <dbReference type="Pfam" id="PF00327"/>
    </source>
</evidence>
<evidence type="ECO:0000256" key="5">
    <source>
        <dbReference type="ARBA" id="ARBA00035492"/>
    </source>
</evidence>
<reference evidence="7" key="1">
    <citation type="journal article" date="2015" name="ISME J.">
        <title>Aquifer environment selects for microbial species cohorts in sediment and groundwater.</title>
        <authorList>
            <person name="Hug L.A."/>
            <person name="Thomas B.C."/>
            <person name="Brown C.T."/>
            <person name="Frischkorn K.R."/>
            <person name="Williams K.H."/>
            <person name="Tringe S.G."/>
            <person name="Banfield J.F."/>
        </authorList>
    </citation>
    <scope>NUCLEOTIDE SEQUENCE</scope>
</reference>
<evidence type="ECO:0000256" key="3">
    <source>
        <dbReference type="ARBA" id="ARBA00022980"/>
    </source>
</evidence>
<proteinExistence type="inferred from homology"/>
<sequence>MADSKKIKITQTKSVIEQLENAKRTIKALGLGRPNYFVVKKDTPQVRGMIRKVRHLVRVEDVK</sequence>
<dbReference type="NCBIfam" id="TIGR01308">
    <property type="entry name" value="rpmD_bact"/>
    <property type="match status" value="1"/>
</dbReference>
<dbReference type="HAMAP" id="MF_01371_B">
    <property type="entry name" value="Ribosomal_uL30_B"/>
    <property type="match status" value="1"/>
</dbReference>
<gene>
    <name evidence="7" type="primary">rpmD</name>
</gene>
<dbReference type="SUPFAM" id="SSF55129">
    <property type="entry name" value="Ribosomal protein L30p/L7e"/>
    <property type="match status" value="1"/>
</dbReference>
<feature type="domain" description="Large ribosomal subunit protein uL30-like ferredoxin-like fold" evidence="6">
    <location>
        <begin position="7"/>
        <end position="57"/>
    </location>
</feature>
<comment type="similarity">
    <text evidence="1">Belongs to the universal ribosomal protein uL30 family.</text>
</comment>
<name>A0A0H4T6Y3_9BACT</name>
<protein>
    <recommendedName>
        <fullName evidence="5">50S ribosomal protein L30</fullName>
    </recommendedName>
</protein>
<keyword evidence="4" id="KW-0687">Ribonucleoprotein</keyword>
<dbReference type="InterPro" id="IPR016082">
    <property type="entry name" value="Ribosomal_uL30_ferredoxin-like"/>
</dbReference>
<evidence type="ECO:0000256" key="4">
    <source>
        <dbReference type="ARBA" id="ARBA00023274"/>
    </source>
</evidence>